<dbReference type="AlphaFoldDB" id="A0AAE0ZQH7"/>
<gene>
    <name evidence="1" type="ORF">RRG08_001434</name>
</gene>
<evidence type="ECO:0000313" key="1">
    <source>
        <dbReference type="EMBL" id="KAK3773705.1"/>
    </source>
</evidence>
<comment type="caution">
    <text evidence="1">The sequence shown here is derived from an EMBL/GenBank/DDBJ whole genome shotgun (WGS) entry which is preliminary data.</text>
</comment>
<sequence length="89" mass="10238">MDTIGIFYMDLMWGNAKYENKRNSDHPQYLRLSSTTPRAWGLRDSMASSSTSRKHGDPILMECFERANTDFALKLQFSSYTQSPDINHG</sequence>
<organism evidence="1 2">
    <name type="scientific">Elysia crispata</name>
    <name type="common">lettuce slug</name>
    <dbReference type="NCBI Taxonomy" id="231223"/>
    <lineage>
        <taxon>Eukaryota</taxon>
        <taxon>Metazoa</taxon>
        <taxon>Spiralia</taxon>
        <taxon>Lophotrochozoa</taxon>
        <taxon>Mollusca</taxon>
        <taxon>Gastropoda</taxon>
        <taxon>Heterobranchia</taxon>
        <taxon>Euthyneura</taxon>
        <taxon>Panpulmonata</taxon>
        <taxon>Sacoglossa</taxon>
        <taxon>Placobranchoidea</taxon>
        <taxon>Plakobranchidae</taxon>
        <taxon>Elysia</taxon>
    </lineage>
</organism>
<evidence type="ECO:0000313" key="2">
    <source>
        <dbReference type="Proteomes" id="UP001283361"/>
    </source>
</evidence>
<dbReference type="EMBL" id="JAWDGP010003518">
    <property type="protein sequence ID" value="KAK3773705.1"/>
    <property type="molecule type" value="Genomic_DNA"/>
</dbReference>
<accession>A0AAE0ZQH7</accession>
<reference evidence="1" key="1">
    <citation type="journal article" date="2023" name="G3 (Bethesda)">
        <title>A reference genome for the long-term kleptoplast-retaining sea slug Elysia crispata morphotype clarki.</title>
        <authorList>
            <person name="Eastman K.E."/>
            <person name="Pendleton A.L."/>
            <person name="Shaikh M.A."/>
            <person name="Suttiyut T."/>
            <person name="Ogas R."/>
            <person name="Tomko P."/>
            <person name="Gavelis G."/>
            <person name="Widhalm J.R."/>
            <person name="Wisecaver J.H."/>
        </authorList>
    </citation>
    <scope>NUCLEOTIDE SEQUENCE</scope>
    <source>
        <strain evidence="1">ECLA1</strain>
    </source>
</reference>
<dbReference type="Proteomes" id="UP001283361">
    <property type="component" value="Unassembled WGS sequence"/>
</dbReference>
<keyword evidence="2" id="KW-1185">Reference proteome</keyword>
<protein>
    <submittedName>
        <fullName evidence="1">Uncharacterized protein</fullName>
    </submittedName>
</protein>
<proteinExistence type="predicted"/>
<name>A0AAE0ZQH7_9GAST</name>